<sequence length="147" mass="16570">MNWKPNTTVAAIIEQDGRFLMVEENTTEGVRINQPAGHLDQGETLLQGVIRETLEETAHDFTPTALLGIYLWQRPAKDITYLRFAFVGKLGLHYPALGLDDGIIRAVWMTIEELRASQATHRSPQVLKCVEDYLAGQRFPLTVLSHL</sequence>
<dbReference type="PANTHER" id="PTHR43222:SF11">
    <property type="entry name" value="PHOSPHATASE NUDJ"/>
    <property type="match status" value="1"/>
</dbReference>
<dbReference type="GO" id="GO:0017110">
    <property type="term" value="F:nucleoside diphosphate phosphatase activity"/>
    <property type="evidence" value="ECO:0007669"/>
    <property type="project" value="InterPro"/>
</dbReference>
<accession>A0A0B7IYK5</accession>
<evidence type="ECO:0000256" key="4">
    <source>
        <dbReference type="RuleBase" id="RU364043"/>
    </source>
</evidence>
<evidence type="ECO:0000313" key="7">
    <source>
        <dbReference type="Proteomes" id="UP000056322"/>
    </source>
</evidence>
<dbReference type="STRING" id="1581680.BN1209_0463"/>
<dbReference type="EMBL" id="LN794158">
    <property type="protein sequence ID" value="CEN55511.1"/>
    <property type="molecule type" value="Genomic_DNA"/>
</dbReference>
<feature type="domain" description="Nudix hydrolase" evidence="5">
    <location>
        <begin position="2"/>
        <end position="132"/>
    </location>
</feature>
<dbReference type="GO" id="GO:0004787">
    <property type="term" value="F:thiamine diphosphate phosphatase activity"/>
    <property type="evidence" value="ECO:0007669"/>
    <property type="project" value="InterPro"/>
</dbReference>
<dbReference type="InterPro" id="IPR015797">
    <property type="entry name" value="NUDIX_hydrolase-like_dom_sf"/>
</dbReference>
<dbReference type="InterPro" id="IPR033713">
    <property type="entry name" value="NudJ"/>
</dbReference>
<dbReference type="RefSeq" id="WP_045750769.1">
    <property type="nucleotide sequence ID" value="NZ_LN794158.1"/>
</dbReference>
<proteinExistence type="inferred from homology"/>
<protein>
    <recommendedName>
        <fullName evidence="3 4">Phosphatase NudJ</fullName>
        <ecNumber evidence="4">3.6.1.-</ecNumber>
    </recommendedName>
</protein>
<dbReference type="KEGG" id="mbac:BN1209_0463"/>
<name>A0A0B7IYK5_9PROT</name>
<dbReference type="SUPFAM" id="SSF55811">
    <property type="entry name" value="Nudix"/>
    <property type="match status" value="1"/>
</dbReference>
<keyword evidence="7" id="KW-1185">Reference proteome</keyword>
<dbReference type="InterPro" id="IPR000086">
    <property type="entry name" value="NUDIX_hydrolase_dom"/>
</dbReference>
<dbReference type="Pfam" id="PF00293">
    <property type="entry name" value="NUDIX"/>
    <property type="match status" value="1"/>
</dbReference>
<reference evidence="7" key="1">
    <citation type="submission" date="2014-12" db="EMBL/GenBank/DDBJ databases">
        <authorList>
            <person name="Salcher M.M."/>
        </authorList>
    </citation>
    <scope>NUCLEOTIDE SEQUENCE [LARGE SCALE GENOMIC DNA]</scope>
    <source>
        <strain evidence="7">MMS-10A-171</strain>
    </source>
</reference>
<gene>
    <name evidence="4" type="primary">nudJ</name>
    <name evidence="6" type="ORF">BN1209_0463</name>
</gene>
<dbReference type="Proteomes" id="UP000056322">
    <property type="component" value="Chromosome 1"/>
</dbReference>
<comment type="similarity">
    <text evidence="1 4">Belongs to the Nudix hydrolase family. NudJ subfamily.</text>
</comment>
<evidence type="ECO:0000259" key="5">
    <source>
        <dbReference type="PROSITE" id="PS51462"/>
    </source>
</evidence>
<dbReference type="OrthoDB" id="8594221at2"/>
<dbReference type="HOGENOM" id="CLU_037162_6_1_4"/>
<evidence type="ECO:0000256" key="2">
    <source>
        <dbReference type="ARBA" id="ARBA00011245"/>
    </source>
</evidence>
<keyword evidence="4" id="KW-0460">Magnesium</keyword>
<comment type="subunit">
    <text evidence="2 4">Monomer.</text>
</comment>
<evidence type="ECO:0000256" key="1">
    <source>
        <dbReference type="ARBA" id="ARBA00007608"/>
    </source>
</evidence>
<dbReference type="PANTHER" id="PTHR43222">
    <property type="entry name" value="NUDIX HYDROLASE 23"/>
    <property type="match status" value="1"/>
</dbReference>
<evidence type="ECO:0000313" key="6">
    <source>
        <dbReference type="EMBL" id="CEN55511.1"/>
    </source>
</evidence>
<dbReference type="CDD" id="cd03675">
    <property type="entry name" value="NUDIX_Hydrolase"/>
    <property type="match status" value="1"/>
</dbReference>
<comment type="cofactor">
    <cofactor evidence="4">
        <name>Mg(2+)</name>
        <dbReference type="ChEBI" id="CHEBI:18420"/>
    </cofactor>
</comment>
<organism evidence="6 7">
    <name type="scientific">Candidatus Methylopumilus turicensis</name>
    <dbReference type="NCBI Taxonomy" id="1581680"/>
    <lineage>
        <taxon>Bacteria</taxon>
        <taxon>Pseudomonadati</taxon>
        <taxon>Pseudomonadota</taxon>
        <taxon>Betaproteobacteria</taxon>
        <taxon>Nitrosomonadales</taxon>
        <taxon>Methylophilaceae</taxon>
        <taxon>Candidatus Methylopumilus</taxon>
    </lineage>
</organism>
<dbReference type="AlphaFoldDB" id="A0A0B7IYK5"/>
<evidence type="ECO:0000256" key="3">
    <source>
        <dbReference type="ARBA" id="ARBA00015552"/>
    </source>
</evidence>
<dbReference type="EC" id="3.6.1.-" evidence="4"/>
<dbReference type="PROSITE" id="PS51462">
    <property type="entry name" value="NUDIX"/>
    <property type="match status" value="1"/>
</dbReference>
<dbReference type="GO" id="GO:0017111">
    <property type="term" value="F:ribonucleoside triphosphate phosphatase activity"/>
    <property type="evidence" value="ECO:0007669"/>
    <property type="project" value="InterPro"/>
</dbReference>
<keyword evidence="4 6" id="KW-0378">Hydrolase</keyword>
<dbReference type="Gene3D" id="3.90.79.10">
    <property type="entry name" value="Nucleoside Triphosphate Pyrophosphohydrolase"/>
    <property type="match status" value="1"/>
</dbReference>